<dbReference type="OrthoDB" id="9790659at2"/>
<feature type="transmembrane region" description="Helical" evidence="1">
    <location>
        <begin position="89"/>
        <end position="113"/>
    </location>
</feature>
<dbReference type="AlphaFoldDB" id="A0A0V7ZV21"/>
<comment type="caution">
    <text evidence="3">The sequence shown here is derived from an EMBL/GenBank/DDBJ whole genome shotgun (WGS) entry which is preliminary data.</text>
</comment>
<name>A0A0V7ZV21_9CYAN</name>
<dbReference type="PANTHER" id="PTHR20992:SF9">
    <property type="entry name" value="AT15442P-RELATED"/>
    <property type="match status" value="1"/>
</dbReference>
<feature type="transmembrane region" description="Helical" evidence="1">
    <location>
        <begin position="186"/>
        <end position="207"/>
    </location>
</feature>
<proteinExistence type="predicted"/>
<protein>
    <recommendedName>
        <fullName evidence="5">TIGR00341 family protein</fullName>
    </recommendedName>
</protein>
<keyword evidence="1" id="KW-1133">Transmembrane helix</keyword>
<gene>
    <name evidence="2" type="ORF">BC008_32035</name>
    <name evidence="3" type="ORF">BC008_33090</name>
</gene>
<evidence type="ECO:0000313" key="3">
    <source>
        <dbReference type="EMBL" id="KST68360.1"/>
    </source>
</evidence>
<dbReference type="PANTHER" id="PTHR20992">
    <property type="entry name" value="AT15442P-RELATED"/>
    <property type="match status" value="1"/>
</dbReference>
<dbReference type="NCBIfam" id="TIGR00341">
    <property type="entry name" value="TIGR00341 family protein"/>
    <property type="match status" value="1"/>
</dbReference>
<feature type="transmembrane region" description="Helical" evidence="1">
    <location>
        <begin position="219"/>
        <end position="243"/>
    </location>
</feature>
<feature type="transmembrane region" description="Helical" evidence="1">
    <location>
        <begin position="156"/>
        <end position="174"/>
    </location>
</feature>
<evidence type="ECO:0000313" key="4">
    <source>
        <dbReference type="Proteomes" id="UP000053372"/>
    </source>
</evidence>
<reference evidence="3 4" key="1">
    <citation type="journal article" date="2015" name="Genome Announc.">
        <title>Draft Genome of the Euendolithic (true boring) Cyanobacterium Mastigocoleus testarum strain BC008.</title>
        <authorList>
            <person name="Guida B.S."/>
            <person name="Garcia-Pichel F."/>
        </authorList>
    </citation>
    <scope>NUCLEOTIDE SEQUENCE [LARGE SCALE GENOMIC DNA]</scope>
    <source>
        <strain evidence="3 4">BC008</strain>
    </source>
</reference>
<accession>A0A0V7ZV21</accession>
<feature type="transmembrane region" description="Helical" evidence="1">
    <location>
        <begin position="35"/>
        <end position="68"/>
    </location>
</feature>
<keyword evidence="1" id="KW-0812">Transmembrane</keyword>
<organism evidence="3 4">
    <name type="scientific">Mastigocoleus testarum BC008</name>
    <dbReference type="NCBI Taxonomy" id="371196"/>
    <lineage>
        <taxon>Bacteria</taxon>
        <taxon>Bacillati</taxon>
        <taxon>Cyanobacteriota</taxon>
        <taxon>Cyanophyceae</taxon>
        <taxon>Nostocales</taxon>
        <taxon>Hapalosiphonaceae</taxon>
        <taxon>Mastigocoleus</taxon>
    </lineage>
</organism>
<dbReference type="InterPro" id="IPR005240">
    <property type="entry name" value="DUF389"/>
</dbReference>
<keyword evidence="4" id="KW-1185">Reference proteome</keyword>
<evidence type="ECO:0008006" key="5">
    <source>
        <dbReference type="Google" id="ProtNLM"/>
    </source>
</evidence>
<keyword evidence="1" id="KW-0472">Membrane</keyword>
<dbReference type="EMBL" id="LMTZ01000066">
    <property type="protein sequence ID" value="KST68360.1"/>
    <property type="molecule type" value="Genomic_DNA"/>
</dbReference>
<sequence length="329" mass="35635">MSKTWQLFRSFGLGAIPILKLRESLLQDAELNQNYLVLIVSSCLIATFGLLINSTAVIIGAMIIAPLMSPLRGLSFGTLEGDIRLLRSSFLSIAIGSLLAIFCSCLVGIILGLPQLGSEILARTQPTLIDLLIAIVAGGISGYSKIRPSIGDAIPGTAIAVALMPPLCVVGLLLSQGEWDSAWGAMLLYLTNLIGINLACLSVYVLGGYARSNELGRSLSWGISFILIVMLAIPLGISFWQLISQARVNESVEKILVARSLVDRQDVEVIDLDINWRTKPPIVQLNARAIEPITPKEVAMVEDLLEQELEQPFTVVFDVTPSRLVKSER</sequence>
<dbReference type="EMBL" id="LMTZ01000083">
    <property type="protein sequence ID" value="KST68015.1"/>
    <property type="molecule type" value="Genomic_DNA"/>
</dbReference>
<evidence type="ECO:0000256" key="1">
    <source>
        <dbReference type="SAM" id="Phobius"/>
    </source>
</evidence>
<dbReference type="Pfam" id="PF04087">
    <property type="entry name" value="DUF389"/>
    <property type="match status" value="1"/>
</dbReference>
<feature type="transmembrane region" description="Helical" evidence="1">
    <location>
        <begin position="125"/>
        <end position="144"/>
    </location>
</feature>
<evidence type="ECO:0000313" key="2">
    <source>
        <dbReference type="EMBL" id="KST68015.1"/>
    </source>
</evidence>
<dbReference type="Proteomes" id="UP000053372">
    <property type="component" value="Unassembled WGS sequence"/>
</dbReference>